<feature type="region of interest" description="Disordered" evidence="2">
    <location>
        <begin position="112"/>
        <end position="138"/>
    </location>
</feature>
<evidence type="ECO:0000313" key="4">
    <source>
        <dbReference type="EMBL" id="MBB6558684.1"/>
    </source>
</evidence>
<comment type="caution">
    <text evidence="4">The sequence shown here is derived from an EMBL/GenBank/DDBJ whole genome shotgun (WGS) entry which is preliminary data.</text>
</comment>
<dbReference type="RefSeq" id="WP_184856116.1">
    <property type="nucleotide sequence ID" value="NZ_JACHLK010000002.1"/>
</dbReference>
<evidence type="ECO:0000256" key="1">
    <source>
        <dbReference type="SAM" id="Coils"/>
    </source>
</evidence>
<evidence type="ECO:0000313" key="5">
    <source>
        <dbReference type="Proteomes" id="UP000575083"/>
    </source>
</evidence>
<keyword evidence="1" id="KW-0175">Coiled coil</keyword>
<dbReference type="InterPro" id="IPR021104">
    <property type="entry name" value="KfrA_DNA-bd_N"/>
</dbReference>
<evidence type="ECO:0000259" key="3">
    <source>
        <dbReference type="Pfam" id="PF11740"/>
    </source>
</evidence>
<keyword evidence="5" id="KW-1185">Reference proteome</keyword>
<proteinExistence type="predicted"/>
<feature type="coiled-coil region" evidence="1">
    <location>
        <begin position="270"/>
        <end position="304"/>
    </location>
</feature>
<feature type="domain" description="KfrA N-terminal DNA-binding" evidence="3">
    <location>
        <begin position="8"/>
        <end position="119"/>
    </location>
</feature>
<evidence type="ECO:0000256" key="2">
    <source>
        <dbReference type="SAM" id="MobiDB-lite"/>
    </source>
</evidence>
<organism evidence="4 5">
    <name type="scientific">Acidovorax soli</name>
    <dbReference type="NCBI Taxonomy" id="592050"/>
    <lineage>
        <taxon>Bacteria</taxon>
        <taxon>Pseudomonadati</taxon>
        <taxon>Pseudomonadota</taxon>
        <taxon>Betaproteobacteria</taxon>
        <taxon>Burkholderiales</taxon>
        <taxon>Comamonadaceae</taxon>
        <taxon>Acidovorax</taxon>
    </lineage>
</organism>
<dbReference type="Pfam" id="PF11740">
    <property type="entry name" value="KfrA_N"/>
    <property type="match status" value="1"/>
</dbReference>
<dbReference type="EMBL" id="JACHLK010000002">
    <property type="protein sequence ID" value="MBB6558684.1"/>
    <property type="molecule type" value="Genomic_DNA"/>
</dbReference>
<gene>
    <name evidence="4" type="ORF">HNP48_001348</name>
</gene>
<protein>
    <submittedName>
        <fullName evidence="4">Chromosome segregation ATPase</fullName>
    </submittedName>
</protein>
<dbReference type="AlphaFoldDB" id="A0A7X0PBF5"/>
<reference evidence="4 5" key="1">
    <citation type="submission" date="2020-08" db="EMBL/GenBank/DDBJ databases">
        <title>Functional genomics of gut bacteria from endangered species of beetles.</title>
        <authorList>
            <person name="Carlos-Shanley C."/>
        </authorList>
    </citation>
    <scope>NUCLEOTIDE SEQUENCE [LARGE SCALE GENOMIC DNA]</scope>
    <source>
        <strain evidence="4 5">S00198</strain>
    </source>
</reference>
<dbReference type="Proteomes" id="UP000575083">
    <property type="component" value="Unassembled WGS sequence"/>
</dbReference>
<sequence length="335" mass="37476">MARGGIYKSEVLRARDRLVSLGKYPSIDAVRIELGNTGSKATIHRYLKEIEEDEANAAAPKISISEEIAELVNRLSGRLEFETNARVVALMEEFNGKEVQFKASLDASRSEAAATRQQLEQAGAELTKERDAAEGAGRQLATKEKELAQLTEQVAQLHARVESAQTHSQSLEEKHTHARQALEHFREASKEQRERELRQHEQQLQYLQTELSKANAAALASQQQMRNDHQQNQALSRELGLARSQLQQLGTQLEVTQQAAQGFADMPQQLEELTAKVLSQEEENTRLRADLLQATQRNLELERQLSATVAADAARQQLTTELMNRLDALRSPAGK</sequence>
<name>A0A7X0PBF5_9BURK</name>
<accession>A0A7X0PBF5</accession>